<reference evidence="1" key="2">
    <citation type="journal article" date="2021" name="PeerJ">
        <title>Extensive microbial diversity within the chicken gut microbiome revealed by metagenomics and culture.</title>
        <authorList>
            <person name="Gilroy R."/>
            <person name="Ravi A."/>
            <person name="Getino M."/>
            <person name="Pursley I."/>
            <person name="Horton D.L."/>
            <person name="Alikhan N.F."/>
            <person name="Baker D."/>
            <person name="Gharbi K."/>
            <person name="Hall N."/>
            <person name="Watson M."/>
            <person name="Adriaenssens E.M."/>
            <person name="Foster-Nyarko E."/>
            <person name="Jarju S."/>
            <person name="Secka A."/>
            <person name="Antonio M."/>
            <person name="Oren A."/>
            <person name="Chaudhuri R.R."/>
            <person name="La Ragione R."/>
            <person name="Hildebrand F."/>
            <person name="Pallen M.J."/>
        </authorList>
    </citation>
    <scope>NUCLEOTIDE SEQUENCE</scope>
    <source>
        <strain evidence="1">G3-3990</strain>
    </source>
</reference>
<dbReference type="AlphaFoldDB" id="A0A9D9N409"/>
<organism evidence="1 2">
    <name type="scientific">Candidatus Gallipaludibacter merdavium</name>
    <dbReference type="NCBI Taxonomy" id="2840839"/>
    <lineage>
        <taxon>Bacteria</taxon>
        <taxon>Pseudomonadati</taxon>
        <taxon>Bacteroidota</taxon>
        <taxon>Bacteroidia</taxon>
        <taxon>Bacteroidales</taxon>
        <taxon>Candidatus Gallipaludibacter</taxon>
    </lineage>
</organism>
<evidence type="ECO:0008006" key="3">
    <source>
        <dbReference type="Google" id="ProtNLM"/>
    </source>
</evidence>
<sequence length="214" mass="23415">MDKGLIVVLCVVTCVVGILMPAAAENRMKYNGYSGGMMLHTGYVFGGVSTPQQGGTVVATEKMQGMPIGIGGAIRLNFGKYLRVGTEGYSTTLYYGQKGSYATIGWGGLLADCAFTKDRHTFFVGATVGGGAYRNLTLTEAMLQDWEVENNVSYRKYAFMAVAPFVGYEWAMTQKIHLVLKLDYLLNVTNPQPDFITGPRLYIGFMFCRGQQNS</sequence>
<gene>
    <name evidence="1" type="ORF">IAA73_04020</name>
</gene>
<accession>A0A9D9N409</accession>
<protein>
    <recommendedName>
        <fullName evidence="3">Outer membrane protein beta-barrel domain-containing protein</fullName>
    </recommendedName>
</protein>
<dbReference type="Proteomes" id="UP000823641">
    <property type="component" value="Unassembled WGS sequence"/>
</dbReference>
<name>A0A9D9N409_9BACT</name>
<evidence type="ECO:0000313" key="2">
    <source>
        <dbReference type="Proteomes" id="UP000823641"/>
    </source>
</evidence>
<reference evidence="1" key="1">
    <citation type="submission" date="2020-10" db="EMBL/GenBank/DDBJ databases">
        <authorList>
            <person name="Gilroy R."/>
        </authorList>
    </citation>
    <scope>NUCLEOTIDE SEQUENCE</scope>
    <source>
        <strain evidence="1">G3-3990</strain>
    </source>
</reference>
<evidence type="ECO:0000313" key="1">
    <source>
        <dbReference type="EMBL" id="MBO8459484.1"/>
    </source>
</evidence>
<comment type="caution">
    <text evidence="1">The sequence shown here is derived from an EMBL/GenBank/DDBJ whole genome shotgun (WGS) entry which is preliminary data.</text>
</comment>
<proteinExistence type="predicted"/>
<dbReference type="EMBL" id="JADIMG010000042">
    <property type="protein sequence ID" value="MBO8459484.1"/>
    <property type="molecule type" value="Genomic_DNA"/>
</dbReference>